<evidence type="ECO:0000256" key="2">
    <source>
        <dbReference type="ARBA" id="ARBA00022528"/>
    </source>
</evidence>
<dbReference type="GeneID" id="104755708"/>
<accession>A0ABM0WUQ1</accession>
<keyword evidence="2" id="KW-0150">Chloroplast</keyword>
<dbReference type="RefSeq" id="XP_010476452.1">
    <property type="nucleotide sequence ID" value="XM_010478150.2"/>
</dbReference>
<dbReference type="Proteomes" id="UP000694864">
    <property type="component" value="Chromosome 17"/>
</dbReference>
<evidence type="ECO:0000313" key="9">
    <source>
        <dbReference type="RefSeq" id="XP_010476452.1"/>
    </source>
</evidence>
<dbReference type="InterPro" id="IPR054099">
    <property type="entry name" value="PSII_PsbQ_pln"/>
</dbReference>
<reference evidence="8" key="1">
    <citation type="journal article" date="2014" name="Nat. Commun.">
        <title>The emerging biofuel crop Camelina sativa retains a highly undifferentiated hexaploid genome structure.</title>
        <authorList>
            <person name="Kagale S."/>
            <person name="Koh C."/>
            <person name="Nixon J."/>
            <person name="Bollina V."/>
            <person name="Clarke W.E."/>
            <person name="Tuteja R."/>
            <person name="Spillane C."/>
            <person name="Robinson S.J."/>
            <person name="Links M.G."/>
            <person name="Clarke C."/>
            <person name="Higgins E.E."/>
            <person name="Huebert T."/>
            <person name="Sharpe A.G."/>
            <person name="Parkin I.A."/>
        </authorList>
    </citation>
    <scope>NUCLEOTIDE SEQUENCE [LARGE SCALE GENOMIC DNA]</scope>
    <source>
        <strain evidence="8">cv. DH55</strain>
    </source>
</reference>
<evidence type="ECO:0000256" key="7">
    <source>
        <dbReference type="ARBA" id="ARBA00035649"/>
    </source>
</evidence>
<evidence type="ECO:0000313" key="8">
    <source>
        <dbReference type="Proteomes" id="UP000694864"/>
    </source>
</evidence>
<evidence type="ECO:0000256" key="5">
    <source>
        <dbReference type="ARBA" id="ARBA00023078"/>
    </source>
</evidence>
<evidence type="ECO:0000256" key="6">
    <source>
        <dbReference type="ARBA" id="ARBA00023136"/>
    </source>
</evidence>
<dbReference type="SUPFAM" id="SSF101112">
    <property type="entry name" value="Oxygen-evolving enhancer protein 3"/>
    <property type="match status" value="1"/>
</dbReference>
<keyword evidence="6" id="KW-0472">Membrane</keyword>
<dbReference type="Pfam" id="PF05757">
    <property type="entry name" value="PsbQ"/>
    <property type="match status" value="1"/>
</dbReference>
<comment type="similarity">
    <text evidence="7">Belongs to the PsbQ family.</text>
</comment>
<dbReference type="InterPro" id="IPR008797">
    <property type="entry name" value="PSII_PsbQ"/>
</dbReference>
<dbReference type="PANTHER" id="PTHR33399:SF5">
    <property type="entry name" value="PHOTOSYNTHETIC NDH SUBUNIT OF LUMENAL LOCATION 2, CHLOROPLASTIC"/>
    <property type="match status" value="1"/>
</dbReference>
<keyword evidence="3" id="KW-0934">Plastid</keyword>
<sequence>MSSFTTNTPPPYLLLRSNYRRRVNPPFSVVCCGGESQQDIFTRRRSLLTSLITFTTIGGGAVTSSALAQEKWGTRSFIKEKYFMPGLSPEDAAERIKQTAEGLRGMREMLDHMSWRYVIFYIRLKQAYLSQDLTNAMNILPESRRNDYVQAANQLVENMSELDFYVRTPKVYESYLYYEKTLKSIDNVVELLA</sequence>
<evidence type="ECO:0000256" key="1">
    <source>
        <dbReference type="ARBA" id="ARBA00004622"/>
    </source>
</evidence>
<keyword evidence="4" id="KW-0809">Transit peptide</keyword>
<keyword evidence="8" id="KW-1185">Reference proteome</keyword>
<name>A0ABM0WUQ1_CAMSA</name>
<gene>
    <name evidence="9" type="primary">LOC104755708</name>
</gene>
<keyword evidence="5" id="KW-0793">Thylakoid</keyword>
<organism evidence="8 9">
    <name type="scientific">Camelina sativa</name>
    <name type="common">False flax</name>
    <name type="synonym">Myagrum sativum</name>
    <dbReference type="NCBI Taxonomy" id="90675"/>
    <lineage>
        <taxon>Eukaryota</taxon>
        <taxon>Viridiplantae</taxon>
        <taxon>Streptophyta</taxon>
        <taxon>Embryophyta</taxon>
        <taxon>Tracheophyta</taxon>
        <taxon>Spermatophyta</taxon>
        <taxon>Magnoliopsida</taxon>
        <taxon>eudicotyledons</taxon>
        <taxon>Gunneridae</taxon>
        <taxon>Pentapetalae</taxon>
        <taxon>rosids</taxon>
        <taxon>malvids</taxon>
        <taxon>Brassicales</taxon>
        <taxon>Brassicaceae</taxon>
        <taxon>Camelineae</taxon>
        <taxon>Camelina</taxon>
    </lineage>
</organism>
<comment type="subcellular location">
    <subcellularLocation>
        <location evidence="1">Plastid</location>
        <location evidence="1">Chloroplast thylakoid membrane</location>
        <topology evidence="1">Peripheral membrane protein</topology>
        <orientation evidence="1">Lumenal side</orientation>
    </subcellularLocation>
</comment>
<protein>
    <submittedName>
        <fullName evidence="9">Photosynthetic NDH subunit of lumenal location 2, chloroplastic-like</fullName>
    </submittedName>
</protein>
<evidence type="ECO:0000256" key="4">
    <source>
        <dbReference type="ARBA" id="ARBA00022946"/>
    </source>
</evidence>
<dbReference type="Gene3D" id="1.20.120.290">
    <property type="entry name" value="Oxygen-evolving enhancer protein 3 (PsbQ), four-helix up-down bundle"/>
    <property type="match status" value="1"/>
</dbReference>
<dbReference type="PANTHER" id="PTHR33399">
    <property type="entry name" value="OXYGEN-EVOLVING ENHANCER PROTEIN 3-1, CHLOROPLASTIC"/>
    <property type="match status" value="1"/>
</dbReference>
<reference evidence="9" key="2">
    <citation type="submission" date="2025-08" db="UniProtKB">
        <authorList>
            <consortium name="RefSeq"/>
        </authorList>
    </citation>
    <scope>IDENTIFICATION</scope>
    <source>
        <tissue evidence="9">Leaf</tissue>
    </source>
</reference>
<proteinExistence type="inferred from homology"/>
<evidence type="ECO:0000256" key="3">
    <source>
        <dbReference type="ARBA" id="ARBA00022640"/>
    </source>
</evidence>
<dbReference type="InterPro" id="IPR023222">
    <property type="entry name" value="PsbQ-like_dom_sf"/>
</dbReference>